<protein>
    <submittedName>
        <fullName evidence="2">Uncharacterized protein</fullName>
    </submittedName>
</protein>
<dbReference type="EMBL" id="DF196819">
    <property type="protein sequence ID" value="GAD29797.1"/>
    <property type="molecule type" value="Genomic_DNA"/>
</dbReference>
<feature type="compositionally biased region" description="Basic and acidic residues" evidence="1">
    <location>
        <begin position="28"/>
        <end position="44"/>
    </location>
</feature>
<dbReference type="Proteomes" id="UP000030675">
    <property type="component" value="Unassembled WGS sequence"/>
</dbReference>
<dbReference type="AlphaFoldDB" id="A0A0U1P561"/>
<organism evidence="2 3">
    <name type="scientific">Photobacterium leiognathi lrivu.4.1</name>
    <dbReference type="NCBI Taxonomy" id="1248232"/>
    <lineage>
        <taxon>Bacteria</taxon>
        <taxon>Pseudomonadati</taxon>
        <taxon>Pseudomonadota</taxon>
        <taxon>Gammaproteobacteria</taxon>
        <taxon>Vibrionales</taxon>
        <taxon>Vibrionaceae</taxon>
        <taxon>Photobacterium</taxon>
    </lineage>
</organism>
<sequence length="100" mass="11032">MKQDHITDEKLDKLKFPNGKPNVSAQKPKAEVKATPNFKDDKPKPQKSPNGKGKKPNVNTEKEDDVVFGIHASVKSVDPLKSGHISDSQLQKMKCGVINK</sequence>
<evidence type="ECO:0000313" key="2">
    <source>
        <dbReference type="EMBL" id="GAD29797.1"/>
    </source>
</evidence>
<evidence type="ECO:0000313" key="3">
    <source>
        <dbReference type="Proteomes" id="UP000030675"/>
    </source>
</evidence>
<gene>
    <name evidence="2" type="ORF">PLEI_1450</name>
</gene>
<feature type="compositionally biased region" description="Basic and acidic residues" evidence="1">
    <location>
        <begin position="1"/>
        <end position="15"/>
    </location>
</feature>
<feature type="region of interest" description="Disordered" evidence="1">
    <location>
        <begin position="1"/>
        <end position="63"/>
    </location>
</feature>
<dbReference type="RefSeq" id="WP_023932316.1">
    <property type="nucleotide sequence ID" value="NZ_DF196819.1"/>
</dbReference>
<reference evidence="3" key="1">
    <citation type="submission" date="2012-12" db="EMBL/GenBank/DDBJ databases">
        <title>Genome Sequence of Photobacterium leiognathi lrivu.4.1.</title>
        <authorList>
            <person name="Urbanczyk H."/>
            <person name="Ogura Y."/>
            <person name="Hayashi T."/>
            <person name="Dunlap P.V."/>
        </authorList>
    </citation>
    <scope>NUCLEOTIDE SEQUENCE [LARGE SCALE GENOMIC DNA]</scope>
    <source>
        <strain evidence="3">lrivu.4.1</strain>
    </source>
</reference>
<evidence type="ECO:0000256" key="1">
    <source>
        <dbReference type="SAM" id="MobiDB-lite"/>
    </source>
</evidence>
<accession>A0A0U1P561</accession>
<proteinExistence type="predicted"/>
<dbReference type="HOGENOM" id="CLU_2303309_0_0_6"/>
<name>A0A0U1P561_PHOLE</name>